<dbReference type="GO" id="GO:0019867">
    <property type="term" value="C:outer membrane"/>
    <property type="evidence" value="ECO:0007669"/>
    <property type="project" value="InterPro"/>
</dbReference>
<accession>A0A6N2XEX9</accession>
<name>A0A6N2XEX9_CLOIN</name>
<evidence type="ECO:0000259" key="1">
    <source>
        <dbReference type="Pfam" id="PF06725"/>
    </source>
</evidence>
<dbReference type="RefSeq" id="WP_008729006.1">
    <property type="nucleotide sequence ID" value="NZ_BAABXQ010000006.1"/>
</dbReference>
<protein>
    <submittedName>
        <fullName evidence="2">3D domain protein</fullName>
    </submittedName>
</protein>
<gene>
    <name evidence="2" type="ORF">CILFYP12_04326</name>
</gene>
<dbReference type="InterPro" id="IPR059180">
    <property type="entry name" value="3D_YorM"/>
</dbReference>
<dbReference type="SUPFAM" id="SSF50685">
    <property type="entry name" value="Barwin-like endoglucanases"/>
    <property type="match status" value="1"/>
</dbReference>
<dbReference type="Pfam" id="PF06725">
    <property type="entry name" value="3D"/>
    <property type="match status" value="1"/>
</dbReference>
<dbReference type="InterPro" id="IPR036908">
    <property type="entry name" value="RlpA-like_sf"/>
</dbReference>
<dbReference type="GO" id="GO:0004553">
    <property type="term" value="F:hydrolase activity, hydrolyzing O-glycosyl compounds"/>
    <property type="evidence" value="ECO:0007669"/>
    <property type="project" value="InterPro"/>
</dbReference>
<dbReference type="GO" id="GO:0009254">
    <property type="term" value="P:peptidoglycan turnover"/>
    <property type="evidence" value="ECO:0007669"/>
    <property type="project" value="InterPro"/>
</dbReference>
<dbReference type="CDD" id="cd14667">
    <property type="entry name" value="3D_containing_proteins"/>
    <property type="match status" value="1"/>
</dbReference>
<organism evidence="2">
    <name type="scientific">Clostridium innocuum</name>
    <dbReference type="NCBI Taxonomy" id="1522"/>
    <lineage>
        <taxon>Bacteria</taxon>
        <taxon>Bacillati</taxon>
        <taxon>Bacillota</taxon>
        <taxon>Clostridia</taxon>
        <taxon>Eubacteriales</taxon>
        <taxon>Clostridiaceae</taxon>
        <taxon>Clostridium</taxon>
    </lineage>
</organism>
<dbReference type="Gene3D" id="2.40.40.10">
    <property type="entry name" value="RlpA-like domain"/>
    <property type="match status" value="1"/>
</dbReference>
<sequence>MDITSATASGADPEIGVTIGVDPAVIPYGTIVLINGKEYVAQDTGNYTGNHIDILCESEAAAQRLGTYKTKVYIKSKEGK</sequence>
<reference evidence="2" key="1">
    <citation type="submission" date="2019-11" db="EMBL/GenBank/DDBJ databases">
        <authorList>
            <person name="Feng L."/>
        </authorList>
    </citation>
    <scope>NUCLEOTIDE SEQUENCE</scope>
    <source>
        <strain evidence="2">CinnocuumLFYP12</strain>
    </source>
</reference>
<dbReference type="AlphaFoldDB" id="A0A6N2XEX9"/>
<proteinExistence type="predicted"/>
<evidence type="ECO:0000313" key="2">
    <source>
        <dbReference type="EMBL" id="VYT52672.1"/>
    </source>
</evidence>
<dbReference type="InterPro" id="IPR010611">
    <property type="entry name" value="3D_dom"/>
</dbReference>
<feature type="domain" description="3D" evidence="1">
    <location>
        <begin position="18"/>
        <end position="74"/>
    </location>
</feature>
<dbReference type="EMBL" id="CACRTE010000058">
    <property type="protein sequence ID" value="VYT52672.1"/>
    <property type="molecule type" value="Genomic_DNA"/>
</dbReference>